<evidence type="ECO:0000313" key="2">
    <source>
        <dbReference type="Proteomes" id="UP000031036"/>
    </source>
</evidence>
<protein>
    <submittedName>
        <fullName evidence="1">Uncharacterized protein</fullName>
    </submittedName>
</protein>
<reference evidence="1 2" key="1">
    <citation type="submission" date="2014-11" db="EMBL/GenBank/DDBJ databases">
        <title>Genetic blueprint of the zoonotic pathogen Toxocara canis.</title>
        <authorList>
            <person name="Zhu X.-Q."/>
            <person name="Korhonen P.K."/>
            <person name="Cai H."/>
            <person name="Young N.D."/>
            <person name="Nejsum P."/>
            <person name="von Samson-Himmelstjerna G."/>
            <person name="Boag P.R."/>
            <person name="Tan P."/>
            <person name="Li Q."/>
            <person name="Min J."/>
            <person name="Yang Y."/>
            <person name="Wang X."/>
            <person name="Fang X."/>
            <person name="Hall R.S."/>
            <person name="Hofmann A."/>
            <person name="Sternberg P.W."/>
            <person name="Jex A.R."/>
            <person name="Gasser R.B."/>
        </authorList>
    </citation>
    <scope>NUCLEOTIDE SEQUENCE [LARGE SCALE GENOMIC DNA]</scope>
    <source>
        <strain evidence="1">PN_DK_2014</strain>
    </source>
</reference>
<evidence type="ECO:0000313" key="1">
    <source>
        <dbReference type="EMBL" id="KHN82563.1"/>
    </source>
</evidence>
<sequence length="111" mass="12671">MNLGLRIHQLQMTIHTLIHYLNSTMGVGVTRSTYRRKRLSAAVLSNASIIFFLKIPQLKHSQLNVRLRLDGGRNSKGLLKETSFSCAVLCTTLMRSRLPLLVFFPAVYNRR</sequence>
<comment type="caution">
    <text evidence="1">The sequence shown here is derived from an EMBL/GenBank/DDBJ whole genome shotgun (WGS) entry which is preliminary data.</text>
</comment>
<organism evidence="1 2">
    <name type="scientific">Toxocara canis</name>
    <name type="common">Canine roundworm</name>
    <dbReference type="NCBI Taxonomy" id="6265"/>
    <lineage>
        <taxon>Eukaryota</taxon>
        <taxon>Metazoa</taxon>
        <taxon>Ecdysozoa</taxon>
        <taxon>Nematoda</taxon>
        <taxon>Chromadorea</taxon>
        <taxon>Rhabditida</taxon>
        <taxon>Spirurina</taxon>
        <taxon>Ascaridomorpha</taxon>
        <taxon>Ascaridoidea</taxon>
        <taxon>Toxocaridae</taxon>
        <taxon>Toxocara</taxon>
    </lineage>
</organism>
<gene>
    <name evidence="1" type="ORF">Tcan_00127</name>
</gene>
<accession>A0A0B2VLS2</accession>
<dbReference type="Proteomes" id="UP000031036">
    <property type="component" value="Unassembled WGS sequence"/>
</dbReference>
<proteinExistence type="predicted"/>
<keyword evidence="2" id="KW-1185">Reference proteome</keyword>
<dbReference type="AlphaFoldDB" id="A0A0B2VLS2"/>
<dbReference type="EMBL" id="JPKZ01001336">
    <property type="protein sequence ID" value="KHN82563.1"/>
    <property type="molecule type" value="Genomic_DNA"/>
</dbReference>
<name>A0A0B2VLS2_TOXCA</name>